<organism evidence="2 3">
    <name type="scientific">Symbiodinium necroappetens</name>
    <dbReference type="NCBI Taxonomy" id="1628268"/>
    <lineage>
        <taxon>Eukaryota</taxon>
        <taxon>Sar</taxon>
        <taxon>Alveolata</taxon>
        <taxon>Dinophyceae</taxon>
        <taxon>Suessiales</taxon>
        <taxon>Symbiodiniaceae</taxon>
        <taxon>Symbiodinium</taxon>
    </lineage>
</organism>
<feature type="region of interest" description="Disordered" evidence="1">
    <location>
        <begin position="29"/>
        <end position="72"/>
    </location>
</feature>
<proteinExistence type="predicted"/>
<reference evidence="2" key="1">
    <citation type="submission" date="2021-02" db="EMBL/GenBank/DDBJ databases">
        <authorList>
            <person name="Dougan E. K."/>
            <person name="Rhodes N."/>
            <person name="Thang M."/>
            <person name="Chan C."/>
        </authorList>
    </citation>
    <scope>NUCLEOTIDE SEQUENCE</scope>
</reference>
<evidence type="ECO:0000256" key="1">
    <source>
        <dbReference type="SAM" id="MobiDB-lite"/>
    </source>
</evidence>
<keyword evidence="3" id="KW-1185">Reference proteome</keyword>
<accession>A0A813BST9</accession>
<evidence type="ECO:0000313" key="2">
    <source>
        <dbReference type="EMBL" id="CAE7914257.1"/>
    </source>
</evidence>
<evidence type="ECO:0000313" key="3">
    <source>
        <dbReference type="Proteomes" id="UP000601435"/>
    </source>
</evidence>
<dbReference type="AlphaFoldDB" id="A0A813BST9"/>
<dbReference type="EMBL" id="CAJNJA010075186">
    <property type="protein sequence ID" value="CAE7914257.1"/>
    <property type="molecule type" value="Genomic_DNA"/>
</dbReference>
<gene>
    <name evidence="2" type="ORF">SNEC2469_LOCUS31264</name>
</gene>
<name>A0A813BST9_9DINO</name>
<dbReference type="OrthoDB" id="407173at2759"/>
<dbReference type="PROSITE" id="PS51257">
    <property type="entry name" value="PROKAR_LIPOPROTEIN"/>
    <property type="match status" value="1"/>
</dbReference>
<feature type="compositionally biased region" description="Basic and acidic residues" evidence="1">
    <location>
        <begin position="29"/>
        <end position="40"/>
    </location>
</feature>
<sequence length="72" mass="7411">MEPRARPHWIPTSALGCRPRGVAVASDERRSLANTIDRRPPGNFGRGAPGARSLCGGSPSKQLPAGPAPAVG</sequence>
<protein>
    <submittedName>
        <fullName evidence="2">Uncharacterized protein</fullName>
    </submittedName>
</protein>
<dbReference type="Proteomes" id="UP000601435">
    <property type="component" value="Unassembled WGS sequence"/>
</dbReference>
<comment type="caution">
    <text evidence="2">The sequence shown here is derived from an EMBL/GenBank/DDBJ whole genome shotgun (WGS) entry which is preliminary data.</text>
</comment>